<organism evidence="1 2">
    <name type="scientific">Sphingobacterium wenxiniae</name>
    <dbReference type="NCBI Taxonomy" id="683125"/>
    <lineage>
        <taxon>Bacteria</taxon>
        <taxon>Pseudomonadati</taxon>
        <taxon>Bacteroidota</taxon>
        <taxon>Sphingobacteriia</taxon>
        <taxon>Sphingobacteriales</taxon>
        <taxon>Sphingobacteriaceae</taxon>
        <taxon>Sphingobacterium</taxon>
    </lineage>
</organism>
<reference evidence="1 2" key="1">
    <citation type="submission" date="2016-10" db="EMBL/GenBank/DDBJ databases">
        <authorList>
            <person name="de Groot N.N."/>
        </authorList>
    </citation>
    <scope>NUCLEOTIDE SEQUENCE [LARGE SCALE GENOMIC DNA]</scope>
    <source>
        <strain evidence="1 2">DSM 22789</strain>
    </source>
</reference>
<dbReference type="Gene3D" id="3.40.50.150">
    <property type="entry name" value="Vaccinia Virus protein VP39"/>
    <property type="match status" value="1"/>
</dbReference>
<dbReference type="STRING" id="683125.SAMN05660206_102393"/>
<evidence type="ECO:0000313" key="1">
    <source>
        <dbReference type="EMBL" id="SFS53069.1"/>
    </source>
</evidence>
<name>A0A1I6QKU2_9SPHI</name>
<dbReference type="OrthoDB" id="1442552at2"/>
<dbReference type="AlphaFoldDB" id="A0A1I6QKU2"/>
<dbReference type="EMBL" id="FOZZ01000002">
    <property type="protein sequence ID" value="SFS53069.1"/>
    <property type="molecule type" value="Genomic_DNA"/>
</dbReference>
<dbReference type="RefSeq" id="WP_093363920.1">
    <property type="nucleotide sequence ID" value="NZ_FOZZ01000002.1"/>
</dbReference>
<dbReference type="Proteomes" id="UP000198785">
    <property type="component" value="Unassembled WGS sequence"/>
</dbReference>
<dbReference type="InterPro" id="IPR029063">
    <property type="entry name" value="SAM-dependent_MTases_sf"/>
</dbReference>
<evidence type="ECO:0000313" key="2">
    <source>
        <dbReference type="Proteomes" id="UP000198785"/>
    </source>
</evidence>
<accession>A0A1I6QKU2</accession>
<keyword evidence="2" id="KW-1185">Reference proteome</keyword>
<dbReference type="SUPFAM" id="SSF53335">
    <property type="entry name" value="S-adenosyl-L-methionine-dependent methyltransferases"/>
    <property type="match status" value="1"/>
</dbReference>
<proteinExistence type="predicted"/>
<gene>
    <name evidence="1" type="ORF">SAMN05660206_102393</name>
</gene>
<protein>
    <recommendedName>
        <fullName evidence="3">O-Methyltransferase involved in polyketide biosynthesis</fullName>
    </recommendedName>
</protein>
<evidence type="ECO:0008006" key="3">
    <source>
        <dbReference type="Google" id="ProtNLM"/>
    </source>
</evidence>
<sequence length="274" mass="31202">MLLKHVTDTASALLAFKAAAGSIPFAEEVAAHFGIESPAAPQQDFGFWASVLHFEMRYRSLDYFLEKTAAPTVLELSTGFSLRGLDYARKHPDASYIDTDLPAIISQKSEMLRTMQQAVPQNLQLQPLDVLHAESYPESSSELAIINEGLLLYFDDTTKKQILQHIRRLLERQGGTWTTADIYIRHETQVVGSDRDGRWNDFFRKNNVHANYFESFDQAGQFFYDEGFRVLEKYPPEFDKYSSLPKLLAAATGEQLELLKSRGKVQETWQLGLR</sequence>